<name>A0A380EQ36_STAAU</name>
<accession>A0A380EQ36</accession>
<dbReference type="EMBL" id="UHBY01000003">
    <property type="protein sequence ID" value="SUL37989.1"/>
    <property type="molecule type" value="Genomic_DNA"/>
</dbReference>
<organism evidence="1 2">
    <name type="scientific">Staphylococcus aureus</name>
    <dbReference type="NCBI Taxonomy" id="1280"/>
    <lineage>
        <taxon>Bacteria</taxon>
        <taxon>Bacillati</taxon>
        <taxon>Bacillota</taxon>
        <taxon>Bacilli</taxon>
        <taxon>Bacillales</taxon>
        <taxon>Staphylococcaceae</taxon>
        <taxon>Staphylococcus</taxon>
    </lineage>
</organism>
<dbReference type="Proteomes" id="UP000254116">
    <property type="component" value="Unassembled WGS sequence"/>
</dbReference>
<dbReference type="Gene3D" id="3.10.180.10">
    <property type="entry name" value="2,3-Dihydroxybiphenyl 1,2-Dioxygenase, domain 1"/>
    <property type="match status" value="1"/>
</dbReference>
<evidence type="ECO:0000313" key="2">
    <source>
        <dbReference type="Proteomes" id="UP000254116"/>
    </source>
</evidence>
<proteinExistence type="predicted"/>
<protein>
    <submittedName>
        <fullName evidence="1">Phnb</fullName>
    </submittedName>
</protein>
<dbReference type="AlphaFoldDB" id="A0A380EQ36"/>
<evidence type="ECO:0000313" key="1">
    <source>
        <dbReference type="EMBL" id="SUL37989.1"/>
    </source>
</evidence>
<dbReference type="InterPro" id="IPR029068">
    <property type="entry name" value="Glyas_Bleomycin-R_OHBP_Dase"/>
</dbReference>
<reference evidence="1 2" key="1">
    <citation type="submission" date="2018-06" db="EMBL/GenBank/DDBJ databases">
        <authorList>
            <consortium name="Pathogen Informatics"/>
            <person name="Doyle S."/>
        </authorList>
    </citation>
    <scope>NUCLEOTIDE SEQUENCE [LARGE SCALE GENOMIC DNA]</scope>
    <source>
        <strain evidence="1 2">NCTC10702</strain>
    </source>
</reference>
<gene>
    <name evidence="1" type="ORF">NCTC10702_04009</name>
</gene>
<sequence>MTKEEAQEATMHAEFEVLGVKVLCSDSFGRADKLIMAYHY</sequence>